<dbReference type="PANTHER" id="PTHR10566">
    <property type="entry name" value="CHAPERONE-ACTIVITY OF BC1 COMPLEX CABC1 -RELATED"/>
    <property type="match status" value="1"/>
</dbReference>
<evidence type="ECO:0000256" key="1">
    <source>
        <dbReference type="ARBA" id="ARBA00009670"/>
    </source>
</evidence>
<sequence>MLEQTLRRFRRYQEIVSVLLRNGFGFILLEHLGLGGKVPLAEADLVQLGRRLRRVLGELGPTFMKFGQFASTRPDIIPKPVRQELEQLQDKAPFIRYEDVRRTVEQELGAPLTRLFRRFDPLPLAAASIGQVHYAVLHTGEPVAVKVQRPNISALIQTDLEIMNDIVPLIEQRFPKAKNYELHGLLREFSGWLEKELDYTAEGKNAEKIAQGFDGDHQVIIPHIFWEYTTSRVLTMTYIDGVKLNDRQKIAALSYDQKKIAAHLSKALLQQILRDGFFHGDPHPGNIFVLSGERIAFVDFGIVGTLTPDMKRRFANLIRAMTCHNTKSMVKAMLQLGVMPKEVDLDRLRQDLDEIRRKHLEVPIAQTTLTELVNDLSNMTFNNQLEIPADFVLLGKSLLTLQGIVHELDPTISLAELAKPFRFQFVKERFLIFNCVKTEVTDFFKLNNRFNFGKCFKVKE</sequence>
<name>A0A2U3LEU0_9FIRM</name>
<dbReference type="CDD" id="cd05121">
    <property type="entry name" value="ABC1_ADCK3-like"/>
    <property type="match status" value="1"/>
</dbReference>
<proteinExistence type="inferred from homology"/>
<dbReference type="InterPro" id="IPR011009">
    <property type="entry name" value="Kinase-like_dom_sf"/>
</dbReference>
<dbReference type="Proteomes" id="UP000238916">
    <property type="component" value="Unassembled WGS sequence"/>
</dbReference>
<dbReference type="SUPFAM" id="SSF56112">
    <property type="entry name" value="Protein kinase-like (PK-like)"/>
    <property type="match status" value="1"/>
</dbReference>
<evidence type="ECO:0000313" key="3">
    <source>
        <dbReference type="EMBL" id="SPF50434.1"/>
    </source>
</evidence>
<accession>A0A2U3LEU0</accession>
<dbReference type="InterPro" id="IPR050154">
    <property type="entry name" value="UbiB_kinase"/>
</dbReference>
<reference evidence="4" key="1">
    <citation type="submission" date="2018-02" db="EMBL/GenBank/DDBJ databases">
        <authorList>
            <person name="Hausmann B."/>
        </authorList>
    </citation>
    <scope>NUCLEOTIDE SEQUENCE [LARGE SCALE GENOMIC DNA]</scope>
    <source>
        <strain evidence="4">Peat soil MAG SbF1</strain>
    </source>
</reference>
<evidence type="ECO:0000259" key="2">
    <source>
        <dbReference type="Pfam" id="PF03109"/>
    </source>
</evidence>
<dbReference type="PANTHER" id="PTHR10566:SF113">
    <property type="entry name" value="PROTEIN ACTIVITY OF BC1 COMPLEX KINASE 7, CHLOROPLASTIC"/>
    <property type="match status" value="1"/>
</dbReference>
<dbReference type="Pfam" id="PF03109">
    <property type="entry name" value="ABC1"/>
    <property type="match status" value="1"/>
</dbReference>
<gene>
    <name evidence="3" type="ORF">SBF1_480015</name>
</gene>
<protein>
    <submittedName>
        <fullName evidence="3">ABC1 family protein</fullName>
    </submittedName>
</protein>
<evidence type="ECO:0000313" key="4">
    <source>
        <dbReference type="Proteomes" id="UP000238916"/>
    </source>
</evidence>
<dbReference type="AlphaFoldDB" id="A0A2U3LEU0"/>
<comment type="similarity">
    <text evidence="1">Belongs to the protein kinase superfamily. ADCK protein kinase family.</text>
</comment>
<organism evidence="3 4">
    <name type="scientific">Candidatus Desulfosporosinus infrequens</name>
    <dbReference type="NCBI Taxonomy" id="2043169"/>
    <lineage>
        <taxon>Bacteria</taxon>
        <taxon>Bacillati</taxon>
        <taxon>Bacillota</taxon>
        <taxon>Clostridia</taxon>
        <taxon>Eubacteriales</taxon>
        <taxon>Desulfitobacteriaceae</taxon>
        <taxon>Desulfosporosinus</taxon>
    </lineage>
</organism>
<dbReference type="InterPro" id="IPR004147">
    <property type="entry name" value="ABC1_dom"/>
</dbReference>
<feature type="domain" description="ABC1 atypical kinase-like" evidence="2">
    <location>
        <begin position="87"/>
        <end position="332"/>
    </location>
</feature>
<dbReference type="EMBL" id="OMOF01000423">
    <property type="protein sequence ID" value="SPF50434.1"/>
    <property type="molecule type" value="Genomic_DNA"/>
</dbReference>